<evidence type="ECO:0000313" key="2">
    <source>
        <dbReference type="EMBL" id="CAK0837492.1"/>
    </source>
</evidence>
<evidence type="ECO:0000313" key="3">
    <source>
        <dbReference type="Proteomes" id="UP001189429"/>
    </source>
</evidence>
<feature type="region of interest" description="Disordered" evidence="1">
    <location>
        <begin position="14"/>
        <end position="36"/>
    </location>
</feature>
<dbReference type="EMBL" id="CAUYUJ010014158">
    <property type="protein sequence ID" value="CAK0837492.1"/>
    <property type="molecule type" value="Genomic_DNA"/>
</dbReference>
<dbReference type="Proteomes" id="UP001189429">
    <property type="component" value="Unassembled WGS sequence"/>
</dbReference>
<keyword evidence="3" id="KW-1185">Reference proteome</keyword>
<evidence type="ECO:0000256" key="1">
    <source>
        <dbReference type="SAM" id="MobiDB-lite"/>
    </source>
</evidence>
<feature type="compositionally biased region" description="Low complexity" evidence="1">
    <location>
        <begin position="15"/>
        <end position="35"/>
    </location>
</feature>
<sequence>MPLDFDPAKEALKRALQATAADDDAQAPQDEAGGAKSIQAVVDGPCKKPLMEFMAKNLQGEKPLAMQPACCDIKQRLQSSWQEGASLSDLIGTPEVTARSALLIDWWKFAADAAMFISEQGCIPAVVGDVFGCREDVLKLADVRGEYLVGLLGVPLRPLRGARAPGIKGRFAAAPLLLSPNVKAEVIEMDVVVVSESRGKGWELAVQSLANVAALGALKALDAAMQQCGPMKTSSPAQSSASLGARARPQARAVPAEDAGVSVSAIASFAEIYEINLDPNCARDAAGTAIAVNAAGLQQILESLESFIWRNVTIDFDSVGPDLKQNAHPVVTIGCPVKGSLDLVSFGPHDHEAACARRGLR</sequence>
<comment type="caution">
    <text evidence="2">The sequence shown here is derived from an EMBL/GenBank/DDBJ whole genome shotgun (WGS) entry which is preliminary data.</text>
</comment>
<name>A0ABN9SY20_9DINO</name>
<feature type="non-terminal residue" evidence="2">
    <location>
        <position position="361"/>
    </location>
</feature>
<gene>
    <name evidence="2" type="ORF">PCOR1329_LOCUS33672</name>
</gene>
<reference evidence="2" key="1">
    <citation type="submission" date="2023-10" db="EMBL/GenBank/DDBJ databases">
        <authorList>
            <person name="Chen Y."/>
            <person name="Shah S."/>
            <person name="Dougan E. K."/>
            <person name="Thang M."/>
            <person name="Chan C."/>
        </authorList>
    </citation>
    <scope>NUCLEOTIDE SEQUENCE [LARGE SCALE GENOMIC DNA]</scope>
</reference>
<organism evidence="2 3">
    <name type="scientific">Prorocentrum cordatum</name>
    <dbReference type="NCBI Taxonomy" id="2364126"/>
    <lineage>
        <taxon>Eukaryota</taxon>
        <taxon>Sar</taxon>
        <taxon>Alveolata</taxon>
        <taxon>Dinophyceae</taxon>
        <taxon>Prorocentrales</taxon>
        <taxon>Prorocentraceae</taxon>
        <taxon>Prorocentrum</taxon>
    </lineage>
</organism>
<proteinExistence type="predicted"/>
<accession>A0ABN9SY20</accession>
<protein>
    <submittedName>
        <fullName evidence="2">Uncharacterized protein</fullName>
    </submittedName>
</protein>